<dbReference type="Proteomes" id="UP000886191">
    <property type="component" value="Unassembled WGS sequence"/>
</dbReference>
<gene>
    <name evidence="2" type="ORF">ENH87_06915</name>
</gene>
<evidence type="ECO:0000313" key="2">
    <source>
        <dbReference type="EMBL" id="HEA20633.1"/>
    </source>
</evidence>
<keyword evidence="1" id="KW-0472">Membrane</keyword>
<reference evidence="2" key="1">
    <citation type="journal article" date="2020" name="mSystems">
        <title>Genome- and Community-Level Interaction Insights into Carbon Utilization and Element Cycling Functions of Hydrothermarchaeota in Hydrothermal Sediment.</title>
        <authorList>
            <person name="Zhou Z."/>
            <person name="Liu Y."/>
            <person name="Xu W."/>
            <person name="Pan J."/>
            <person name="Luo Z.H."/>
            <person name="Li M."/>
        </authorList>
    </citation>
    <scope>NUCLEOTIDE SEQUENCE [LARGE SCALE GENOMIC DNA]</scope>
    <source>
        <strain evidence="2">HyVt-345</strain>
    </source>
</reference>
<keyword evidence="1" id="KW-1133">Transmembrane helix</keyword>
<name>A0A831QP98_9FLAO</name>
<proteinExistence type="predicted"/>
<dbReference type="AlphaFoldDB" id="A0A831QP98"/>
<keyword evidence="1" id="KW-0812">Transmembrane</keyword>
<comment type="caution">
    <text evidence="2">The sequence shown here is derived from an EMBL/GenBank/DDBJ whole genome shotgun (WGS) entry which is preliminary data.</text>
</comment>
<protein>
    <submittedName>
        <fullName evidence="2">Transposase</fullName>
    </submittedName>
</protein>
<organism evidence="2">
    <name type="scientific">Pricia antarctica</name>
    <dbReference type="NCBI Taxonomy" id="641691"/>
    <lineage>
        <taxon>Bacteria</taxon>
        <taxon>Pseudomonadati</taxon>
        <taxon>Bacteroidota</taxon>
        <taxon>Flavobacteriia</taxon>
        <taxon>Flavobacteriales</taxon>
        <taxon>Flavobacteriaceae</taxon>
        <taxon>Pricia</taxon>
    </lineage>
</organism>
<sequence>MHLSAIVYNLKKYLKFEQKPVKSGAEILALAALVKRIFQLLFGAYIKYRKLAYNF</sequence>
<feature type="transmembrane region" description="Helical" evidence="1">
    <location>
        <begin position="27"/>
        <end position="46"/>
    </location>
</feature>
<evidence type="ECO:0000256" key="1">
    <source>
        <dbReference type="SAM" id="Phobius"/>
    </source>
</evidence>
<accession>A0A831QP98</accession>
<dbReference type="EMBL" id="DRGL01000024">
    <property type="protein sequence ID" value="HEA20633.1"/>
    <property type="molecule type" value="Genomic_DNA"/>
</dbReference>